<dbReference type="HOGENOM" id="CLU_3282920_0_0_2"/>
<dbReference type="PATRIC" id="fig|1434118.4.peg.1862"/>
<dbReference type="STRING" id="1434118.MSSAC_1466"/>
<reference evidence="1 2" key="1">
    <citation type="submission" date="2014-07" db="EMBL/GenBank/DDBJ databases">
        <title>Methanogenic archaea and the global carbon cycle.</title>
        <authorList>
            <person name="Henriksen J.R."/>
            <person name="Luke J."/>
            <person name="Reinhart S."/>
            <person name="Benedict M.N."/>
            <person name="Youngblut N.D."/>
            <person name="Metcalf M.E."/>
            <person name="Whitaker R.J."/>
            <person name="Metcalf W.W."/>
        </authorList>
    </citation>
    <scope>NUCLEOTIDE SEQUENCE [LARGE SCALE GENOMIC DNA]</scope>
    <source>
        <strain evidence="1 2">C2J</strain>
    </source>
</reference>
<evidence type="ECO:0000313" key="2">
    <source>
        <dbReference type="Proteomes" id="UP000033123"/>
    </source>
</evidence>
<protein>
    <submittedName>
        <fullName evidence="1">Potassium uptake protein TrkH</fullName>
    </submittedName>
</protein>
<sequence>MGNFESLLPLGKIVLISNMWIGRLELYTVLVLFTSDFWHS</sequence>
<dbReference type="AlphaFoldDB" id="A0A0E3LCT0"/>
<proteinExistence type="predicted"/>
<dbReference type="KEGG" id="msj:MSSAC_1466"/>
<evidence type="ECO:0000313" key="1">
    <source>
        <dbReference type="EMBL" id="AKB36056.1"/>
    </source>
</evidence>
<gene>
    <name evidence="1" type="ORF">MSSAC_1466</name>
</gene>
<dbReference type="EMBL" id="CP009508">
    <property type="protein sequence ID" value="AKB36056.1"/>
    <property type="molecule type" value="Genomic_DNA"/>
</dbReference>
<dbReference type="Proteomes" id="UP000033123">
    <property type="component" value="Chromosome"/>
</dbReference>
<organism evidence="1 2">
    <name type="scientific">Methanosarcina siciliae C2J</name>
    <dbReference type="NCBI Taxonomy" id="1434118"/>
    <lineage>
        <taxon>Archaea</taxon>
        <taxon>Methanobacteriati</taxon>
        <taxon>Methanobacteriota</taxon>
        <taxon>Stenosarchaea group</taxon>
        <taxon>Methanomicrobia</taxon>
        <taxon>Methanosarcinales</taxon>
        <taxon>Methanosarcinaceae</taxon>
        <taxon>Methanosarcina</taxon>
    </lineage>
</organism>
<accession>A0A0E3LCT0</accession>
<name>A0A0E3LCT0_9EURY</name>